<evidence type="ECO:0000256" key="1">
    <source>
        <dbReference type="SAM" id="MobiDB-lite"/>
    </source>
</evidence>
<dbReference type="InterPro" id="IPR051720">
    <property type="entry name" value="rRNA_MeTrfase/Polyamine_Synth"/>
</dbReference>
<dbReference type="InterPro" id="IPR002723">
    <property type="entry name" value="BpsA_C"/>
</dbReference>
<dbReference type="PANTHER" id="PTHR23290:SF0">
    <property type="entry name" value="RRNA N6-ADENOSINE-METHYLTRANSFERASE METTL5"/>
    <property type="match status" value="1"/>
</dbReference>
<accession>A0A3N4ZQI8</accession>
<dbReference type="EMBL" id="RKQZ01000001">
    <property type="protein sequence ID" value="RPF22111.1"/>
    <property type="molecule type" value="Genomic_DNA"/>
</dbReference>
<dbReference type="PROSITE" id="PS00092">
    <property type="entry name" value="N6_MTASE"/>
    <property type="match status" value="1"/>
</dbReference>
<organism evidence="3 4">
    <name type="scientific">Myceligenerans xiligouense</name>
    <dbReference type="NCBI Taxonomy" id="253184"/>
    <lineage>
        <taxon>Bacteria</taxon>
        <taxon>Bacillati</taxon>
        <taxon>Actinomycetota</taxon>
        <taxon>Actinomycetes</taxon>
        <taxon>Micrococcales</taxon>
        <taxon>Promicromonosporaceae</taxon>
        <taxon>Myceligenerans</taxon>
    </lineage>
</organism>
<gene>
    <name evidence="3" type="ORF">EDD34_2757</name>
</gene>
<reference evidence="3 4" key="1">
    <citation type="submission" date="2018-11" db="EMBL/GenBank/DDBJ databases">
        <title>Sequencing the genomes of 1000 actinobacteria strains.</title>
        <authorList>
            <person name="Klenk H.-P."/>
        </authorList>
    </citation>
    <scope>NUCLEOTIDE SEQUENCE [LARGE SCALE GENOMIC DNA]</scope>
    <source>
        <strain evidence="3 4">DSM 15700</strain>
    </source>
</reference>
<dbReference type="GO" id="GO:0003676">
    <property type="term" value="F:nucleic acid binding"/>
    <property type="evidence" value="ECO:0007669"/>
    <property type="project" value="InterPro"/>
</dbReference>
<dbReference type="SUPFAM" id="SSF53335">
    <property type="entry name" value="S-adenosyl-L-methionine-dependent methyltransferases"/>
    <property type="match status" value="1"/>
</dbReference>
<evidence type="ECO:0000313" key="4">
    <source>
        <dbReference type="Proteomes" id="UP000280501"/>
    </source>
</evidence>
<name>A0A3N4ZQI8_9MICO</name>
<dbReference type="InterPro" id="IPR029063">
    <property type="entry name" value="SAM-dependent_MTases_sf"/>
</dbReference>
<dbReference type="GO" id="GO:0032259">
    <property type="term" value="P:methylation"/>
    <property type="evidence" value="ECO:0007669"/>
    <property type="project" value="UniProtKB-KW"/>
</dbReference>
<dbReference type="RefSeq" id="WP_123815076.1">
    <property type="nucleotide sequence ID" value="NZ_RKQZ01000001.1"/>
</dbReference>
<dbReference type="OrthoDB" id="7593728at2"/>
<keyword evidence="3" id="KW-0489">Methyltransferase</keyword>
<dbReference type="GO" id="GO:0008168">
    <property type="term" value="F:methyltransferase activity"/>
    <property type="evidence" value="ECO:0007669"/>
    <property type="project" value="UniProtKB-KW"/>
</dbReference>
<proteinExistence type="predicted"/>
<dbReference type="Pfam" id="PF01861">
    <property type="entry name" value="BpsA_C"/>
    <property type="match status" value="1"/>
</dbReference>
<dbReference type="AlphaFoldDB" id="A0A3N4ZQI8"/>
<dbReference type="InterPro" id="IPR002052">
    <property type="entry name" value="DNA_methylase_N6_adenine_CS"/>
</dbReference>
<dbReference type="GO" id="GO:0006596">
    <property type="term" value="P:polyamine biosynthetic process"/>
    <property type="evidence" value="ECO:0007669"/>
    <property type="project" value="TreeGrafter"/>
</dbReference>
<feature type="compositionally biased region" description="Acidic residues" evidence="1">
    <location>
        <begin position="521"/>
        <end position="530"/>
    </location>
</feature>
<dbReference type="Proteomes" id="UP000280501">
    <property type="component" value="Unassembled WGS sequence"/>
</dbReference>
<dbReference type="Gene3D" id="3.40.50.150">
    <property type="entry name" value="Vaccinia Virus protein VP39"/>
    <property type="match status" value="1"/>
</dbReference>
<evidence type="ECO:0000313" key="3">
    <source>
        <dbReference type="EMBL" id="RPF22111.1"/>
    </source>
</evidence>
<feature type="domain" description="N(4)-bis(aminopropyl)spermidine synthase C-terminal" evidence="2">
    <location>
        <begin position="119"/>
        <end position="306"/>
    </location>
</feature>
<keyword evidence="3" id="KW-0808">Transferase</keyword>
<feature type="region of interest" description="Disordered" evidence="1">
    <location>
        <begin position="494"/>
        <end position="530"/>
    </location>
</feature>
<dbReference type="PANTHER" id="PTHR23290">
    <property type="entry name" value="RRNA N6-ADENOSINE-METHYLTRANSFERASE METTL5"/>
    <property type="match status" value="1"/>
</dbReference>
<protein>
    <submittedName>
        <fullName evidence="3">Putative methyltransferase</fullName>
    </submittedName>
</protein>
<keyword evidence="4" id="KW-1185">Reference proteome</keyword>
<sequence length="627" mass="66051">MASQSLAGETDGIVGERTPIDRVRELVATFGAHARGHREALAALADGTTLADVVRATALPRRLVEQLVAALGTDLLVEGDSLRIRPERTRDYHDLAGTEQLAATGLGMPGDDQLRDAPELLRDMERIVAGAPRPKKSLDHVPATPETTVRRALWMDGTYDLAGATLLCVGDHDLTSIVTCLRNPAVRAVVVDVDEDLLAYIDHVAAERGLNIETAWADFRTGLPAAARGTADLVFTDPPYTPDGVRLFLARGLQGLRDREHGRLLLAYGYGTHHPGLGFAVQQAIGDLSLVYEAILPHFNRYLGAQAVGSASDLYVCRPTARTWRSLDRVTTNAVNIYTHGTRSVEAGSGAGSASVHDAVLAAAHGRDGLPVTAMALIPHDATDGATHDGTRPDATELPLEALLDGSAQTSIRNARASGLAADLSDDPGTWLFRVLLGVNARRVAVAIPNNHPDITSGAAQDALRDDLAGKWRLTFRRSTPDSKHAILIADAVGEAGSSGRDPAPARPDGGIARGGRPDELGQDDVLDEGGQDPVALARRLVLRGASRRLANGWRDALVKAARAADVALGKDEAREIVGSAATEGGLRAETLDRALVTLPRETVRVVLSAVASSVARAGAAPGSPTP</sequence>
<comment type="caution">
    <text evidence="3">The sequence shown here is derived from an EMBL/GenBank/DDBJ whole genome shotgun (WGS) entry which is preliminary data.</text>
</comment>
<evidence type="ECO:0000259" key="2">
    <source>
        <dbReference type="Pfam" id="PF01861"/>
    </source>
</evidence>